<name>A0AA37SIS4_9PROT</name>
<dbReference type="RefSeq" id="WP_141350300.1">
    <property type="nucleotide sequence ID" value="NZ_BARA01000006.1"/>
</dbReference>
<feature type="transmembrane region" description="Helical" evidence="1">
    <location>
        <begin position="15"/>
        <end position="38"/>
    </location>
</feature>
<accession>A0AA37SIS4</accession>
<protein>
    <submittedName>
        <fullName evidence="2">Uncharacterized protein</fullName>
    </submittedName>
</protein>
<keyword evidence="1" id="KW-1133">Transmembrane helix</keyword>
<evidence type="ECO:0000313" key="3">
    <source>
        <dbReference type="Proteomes" id="UP001156708"/>
    </source>
</evidence>
<keyword evidence="1" id="KW-0812">Transmembrane</keyword>
<organism evidence="2 3">
    <name type="scientific">Gluconobacter sphaericus NBRC 12467</name>
    <dbReference type="NCBI Taxonomy" id="1307951"/>
    <lineage>
        <taxon>Bacteria</taxon>
        <taxon>Pseudomonadati</taxon>
        <taxon>Pseudomonadota</taxon>
        <taxon>Alphaproteobacteria</taxon>
        <taxon>Acetobacterales</taxon>
        <taxon>Acetobacteraceae</taxon>
        <taxon>Gluconobacter</taxon>
    </lineage>
</organism>
<sequence length="98" mass="10821">MPAAFKTTILRNGSFIIFLVIATAWMNAYVVFFLLGAFTVTLPDRPLSPTIYAPGHRILPVMKLSLVIYVCALIEALLIQKRARHAPRPQAPDPSSTV</sequence>
<reference evidence="3" key="1">
    <citation type="journal article" date="2019" name="Int. J. Syst. Evol. Microbiol.">
        <title>The Global Catalogue of Microorganisms (GCM) 10K type strain sequencing project: providing services to taxonomists for standard genome sequencing and annotation.</title>
        <authorList>
            <consortium name="The Broad Institute Genomics Platform"/>
            <consortium name="The Broad Institute Genome Sequencing Center for Infectious Disease"/>
            <person name="Wu L."/>
            <person name="Ma J."/>
        </authorList>
    </citation>
    <scope>NUCLEOTIDE SEQUENCE [LARGE SCALE GENOMIC DNA]</scope>
    <source>
        <strain evidence="3">NBRC 12467</strain>
    </source>
</reference>
<evidence type="ECO:0000256" key="1">
    <source>
        <dbReference type="SAM" id="Phobius"/>
    </source>
</evidence>
<dbReference type="Proteomes" id="UP001156708">
    <property type="component" value="Unassembled WGS sequence"/>
</dbReference>
<proteinExistence type="predicted"/>
<evidence type="ECO:0000313" key="2">
    <source>
        <dbReference type="EMBL" id="GLQ84359.1"/>
    </source>
</evidence>
<keyword evidence="1" id="KW-0472">Membrane</keyword>
<feature type="transmembrane region" description="Helical" evidence="1">
    <location>
        <begin position="58"/>
        <end position="79"/>
    </location>
</feature>
<dbReference type="AlphaFoldDB" id="A0AA37SIS4"/>
<comment type="caution">
    <text evidence="2">The sequence shown here is derived from an EMBL/GenBank/DDBJ whole genome shotgun (WGS) entry which is preliminary data.</text>
</comment>
<dbReference type="EMBL" id="BSNZ01000007">
    <property type="protein sequence ID" value="GLQ84359.1"/>
    <property type="molecule type" value="Genomic_DNA"/>
</dbReference>
<keyword evidence="3" id="KW-1185">Reference proteome</keyword>
<gene>
    <name evidence="2" type="ORF">GCM10007872_12670</name>
</gene>